<evidence type="ECO:0000256" key="8">
    <source>
        <dbReference type="SAM" id="MobiDB-lite"/>
    </source>
</evidence>
<keyword evidence="5 10" id="KW-0378">Hydrolase</keyword>
<keyword evidence="7" id="KW-0175">Coiled coil</keyword>
<keyword evidence="6" id="KW-0788">Thiol protease</keyword>
<gene>
    <name evidence="10" type="primary">UBP2</name>
    <name evidence="10" type="ORF">OHK93_000230</name>
</gene>
<feature type="coiled-coil region" evidence="7">
    <location>
        <begin position="972"/>
        <end position="999"/>
    </location>
</feature>
<dbReference type="GO" id="GO:0043161">
    <property type="term" value="P:proteasome-mediated ubiquitin-dependent protein catabolic process"/>
    <property type="evidence" value="ECO:0007669"/>
    <property type="project" value="InterPro"/>
</dbReference>
<keyword evidence="11" id="KW-1185">Reference proteome</keyword>
<comment type="caution">
    <text evidence="10">The sequence shown here is derived from an EMBL/GenBank/DDBJ whole genome shotgun (WGS) entry which is preliminary data.</text>
</comment>
<feature type="compositionally biased region" description="Polar residues" evidence="8">
    <location>
        <begin position="627"/>
        <end position="637"/>
    </location>
</feature>
<dbReference type="InterPro" id="IPR025305">
    <property type="entry name" value="UCH_repeat_domain"/>
</dbReference>
<dbReference type="Pfam" id="PF00443">
    <property type="entry name" value="UCH"/>
    <property type="match status" value="2"/>
</dbReference>
<dbReference type="InterPro" id="IPR038765">
    <property type="entry name" value="Papain-like_cys_pep_sf"/>
</dbReference>
<evidence type="ECO:0000256" key="5">
    <source>
        <dbReference type="ARBA" id="ARBA00022801"/>
    </source>
</evidence>
<feature type="region of interest" description="Disordered" evidence="8">
    <location>
        <begin position="664"/>
        <end position="748"/>
    </location>
</feature>
<reference evidence="10" key="1">
    <citation type="journal article" date="2023" name="Genome Biol. Evol.">
        <title>First Whole Genome Sequence and Flow Cytometry Genome Size Data for the Lichen-Forming Fungus Ramalina farinacea (Ascomycota).</title>
        <authorList>
            <person name="Llewellyn T."/>
            <person name="Mian S."/>
            <person name="Hill R."/>
            <person name="Leitch I.J."/>
            <person name="Gaya E."/>
        </authorList>
    </citation>
    <scope>NUCLEOTIDE SEQUENCE</scope>
    <source>
        <strain evidence="10">LIQ254RAFAR</strain>
    </source>
</reference>
<dbReference type="Proteomes" id="UP001161017">
    <property type="component" value="Unassembled WGS sequence"/>
</dbReference>
<evidence type="ECO:0000256" key="4">
    <source>
        <dbReference type="ARBA" id="ARBA00022786"/>
    </source>
</evidence>
<name>A0AA43QEG2_9LECA</name>
<evidence type="ECO:0000256" key="2">
    <source>
        <dbReference type="ARBA" id="ARBA00012759"/>
    </source>
</evidence>
<evidence type="ECO:0000313" key="10">
    <source>
        <dbReference type="EMBL" id="MDI1485095.1"/>
    </source>
</evidence>
<keyword evidence="4" id="KW-0833">Ubl conjugation pathway</keyword>
<evidence type="ECO:0000256" key="7">
    <source>
        <dbReference type="SAM" id="Coils"/>
    </source>
</evidence>
<dbReference type="GO" id="GO:0016579">
    <property type="term" value="P:protein deubiquitination"/>
    <property type="evidence" value="ECO:0007669"/>
    <property type="project" value="InterPro"/>
</dbReference>
<comment type="catalytic activity">
    <reaction evidence="1">
        <text>Thiol-dependent hydrolysis of ester, thioester, amide, peptide and isopeptide bonds formed by the C-terminal Gly of ubiquitin (a 76-residue protein attached to proteins as an intracellular targeting signal).</text>
        <dbReference type="EC" id="3.4.19.12"/>
    </reaction>
</comment>
<evidence type="ECO:0000256" key="1">
    <source>
        <dbReference type="ARBA" id="ARBA00000707"/>
    </source>
</evidence>
<protein>
    <recommendedName>
        <fullName evidence="2">ubiquitinyl hydrolase 1</fullName>
        <ecNumber evidence="2">3.4.19.12</ecNumber>
    </recommendedName>
</protein>
<dbReference type="EMBL" id="JAPUFD010000001">
    <property type="protein sequence ID" value="MDI1485095.1"/>
    <property type="molecule type" value="Genomic_DNA"/>
</dbReference>
<dbReference type="InterPro" id="IPR001394">
    <property type="entry name" value="Peptidase_C19_UCH"/>
</dbReference>
<dbReference type="SUPFAM" id="SSF54001">
    <property type="entry name" value="Cysteine proteinases"/>
    <property type="match status" value="1"/>
</dbReference>
<dbReference type="InterPro" id="IPR044635">
    <property type="entry name" value="UBP14-like"/>
</dbReference>
<evidence type="ECO:0000313" key="11">
    <source>
        <dbReference type="Proteomes" id="UP001161017"/>
    </source>
</evidence>
<feature type="region of interest" description="Disordered" evidence="8">
    <location>
        <begin position="614"/>
        <end position="649"/>
    </location>
</feature>
<dbReference type="AlphaFoldDB" id="A0AA43QEG2"/>
<accession>A0AA43QEG2</accession>
<feature type="domain" description="USP" evidence="9">
    <location>
        <begin position="463"/>
        <end position="1078"/>
    </location>
</feature>
<dbReference type="Pfam" id="PF13446">
    <property type="entry name" value="RPT"/>
    <property type="match status" value="4"/>
</dbReference>
<dbReference type="GO" id="GO:0061136">
    <property type="term" value="P:regulation of proteasomal protein catabolic process"/>
    <property type="evidence" value="ECO:0007669"/>
    <property type="project" value="TreeGrafter"/>
</dbReference>
<keyword evidence="3 10" id="KW-0645">Protease</keyword>
<proteinExistence type="predicted"/>
<dbReference type="PROSITE" id="PS50235">
    <property type="entry name" value="USP_3"/>
    <property type="match status" value="1"/>
</dbReference>
<dbReference type="Gene3D" id="3.90.70.10">
    <property type="entry name" value="Cysteine proteinases"/>
    <property type="match status" value="2"/>
</dbReference>
<feature type="region of interest" description="Disordered" evidence="8">
    <location>
        <begin position="1129"/>
        <end position="1150"/>
    </location>
</feature>
<dbReference type="GO" id="GO:0004843">
    <property type="term" value="F:cysteine-type deubiquitinase activity"/>
    <property type="evidence" value="ECO:0007669"/>
    <property type="project" value="UniProtKB-EC"/>
</dbReference>
<dbReference type="InterPro" id="IPR028889">
    <property type="entry name" value="USP"/>
</dbReference>
<evidence type="ECO:0000259" key="9">
    <source>
        <dbReference type="PROSITE" id="PS50235"/>
    </source>
</evidence>
<dbReference type="InterPro" id="IPR018200">
    <property type="entry name" value="USP_CS"/>
</dbReference>
<dbReference type="PROSITE" id="PS00973">
    <property type="entry name" value="USP_2"/>
    <property type="match status" value="1"/>
</dbReference>
<sequence>MPDGSGMDSDNVNSEASSGTPSIIIKARVDRAISSDAERFQGHATPLPGSVLETLFRLMRIALTADDGDPNKKPYARNSKSWLLNFGEESASLLEYLGFTSDGGPWQWPKFDSSAQTPYQDSHRILLDDVREEIYTLMLARPADERRRTNFEHVPTMASVGFKAVLGCAEYKVNSKSGTVDLTIDEHPAYAGVGAVADFHDDLVYFAYNRQISIDKENTPYYLQCLQTIAEGRESEDLGTKAVVEESEGRFSLRDVKQAYGNLGLNVQDRNLADDTIIGSFQARLSDAPKQETLLRRDLGIIGKHRRSYKIQNMAAQAVSNYEQALGFLDTEESTSDEFLTTMFALKVEGNPSNEATARQAIAIIANHRKSSSLKQWLETGQLHPSEMDASQAYARLDITDRTVDDEMILTVYKVQADDFPSQADELRKALIAIAKARNSKSLLDFAGVGNDGARYPLDEWPVALGNIGNTCYLNSLLQFYFSLRPFRELVLEIEKFKTPLDDENIRTKRIGGRIVTRREVERAQRTAEQLRELFTTLIESPRRSVRPDTEVARLTLLTPKAEIARRQSIRQSQDNADRPSFPLGLGTLHGVAVQGPAWPTQSHEVSDEAAIIDGTSKDMDIKPSENRNTANSSSETLVDAPMTSADGMDVDESLKDQQELILETKENQSSEKASSSTAAAARSNLEPLSETSPSRLNEKRPAPSSGLGDEAPQLAETEESLSSTQAMHPPSSLPPPVPPRPKPSLDPDEAVKEAEFAAQQQDVTEIFYNVLNQMQCAIKSEDHDEEGEQLDQIKHLFYGKQKTFITSQSGKVRMKEEFMSDIKVNVSSGPQDIYTALDGAFDVEDVVVAGGIEPKYYTISRLPPVLQIHIQRGQYDLHTKKEYKSDNHLEFAEMIYMDRYMDSLDPEILRRRQESWRWKSQLNTLEARRDQLIASDLHMDVSAVLESAQSYLQQVADIQGEHAIHVPLPLLETLQEAAAEAKVEVRGLESQIKDLRAKIVSQFSDLRQFPYRLSAVFMHRGSTNAGHYWIYIYDFRAKIWRNYNDEKVTLVTDVREIFDPPKGQRPPTPYFLVYVRDDEREALVDPICRKVTETPPEEAEDVPMEQYEPIELEDPISSTYAALQASVVSSGPSGDVPWDDSQQKDFGGW</sequence>
<evidence type="ECO:0000256" key="6">
    <source>
        <dbReference type="ARBA" id="ARBA00022807"/>
    </source>
</evidence>
<organism evidence="10 11">
    <name type="scientific">Ramalina farinacea</name>
    <dbReference type="NCBI Taxonomy" id="258253"/>
    <lineage>
        <taxon>Eukaryota</taxon>
        <taxon>Fungi</taxon>
        <taxon>Dikarya</taxon>
        <taxon>Ascomycota</taxon>
        <taxon>Pezizomycotina</taxon>
        <taxon>Lecanoromycetes</taxon>
        <taxon>OSLEUM clade</taxon>
        <taxon>Lecanoromycetidae</taxon>
        <taxon>Lecanorales</taxon>
        <taxon>Lecanorineae</taxon>
        <taxon>Ramalinaceae</taxon>
        <taxon>Ramalina</taxon>
    </lineage>
</organism>
<feature type="compositionally biased region" description="Pro residues" evidence="8">
    <location>
        <begin position="732"/>
        <end position="743"/>
    </location>
</feature>
<feature type="coiled-coil region" evidence="7">
    <location>
        <begin position="514"/>
        <end position="541"/>
    </location>
</feature>
<dbReference type="PANTHER" id="PTHR43982:SF6">
    <property type="entry name" value="UBIQUITIN CARBOXYL-TERMINAL HYDROLASE 2-RELATED"/>
    <property type="match status" value="1"/>
</dbReference>
<evidence type="ECO:0000256" key="3">
    <source>
        <dbReference type="ARBA" id="ARBA00022670"/>
    </source>
</evidence>
<dbReference type="PANTHER" id="PTHR43982">
    <property type="entry name" value="UBIQUITIN CARBOXYL-TERMINAL HYDROLASE"/>
    <property type="match status" value="1"/>
</dbReference>
<dbReference type="EC" id="3.4.19.12" evidence="2"/>
<feature type="compositionally biased region" description="Low complexity" evidence="8">
    <location>
        <begin position="671"/>
        <end position="684"/>
    </location>
</feature>
<feature type="compositionally biased region" description="Basic and acidic residues" evidence="8">
    <location>
        <begin position="616"/>
        <end position="626"/>
    </location>
</feature>
<dbReference type="GO" id="GO:0070628">
    <property type="term" value="F:proteasome binding"/>
    <property type="evidence" value="ECO:0007669"/>
    <property type="project" value="TreeGrafter"/>
</dbReference>